<reference evidence="1" key="1">
    <citation type="submission" date="2018-02" db="EMBL/GenBank/DDBJ databases">
        <title>Rhizophora mucronata_Transcriptome.</title>
        <authorList>
            <person name="Meera S.P."/>
            <person name="Sreeshan A."/>
            <person name="Augustine A."/>
        </authorList>
    </citation>
    <scope>NUCLEOTIDE SEQUENCE</scope>
    <source>
        <tissue evidence="1">Leaf</tissue>
    </source>
</reference>
<name>A0A2P2Q275_RHIMU</name>
<protein>
    <submittedName>
        <fullName evidence="1">Uncharacterized protein</fullName>
    </submittedName>
</protein>
<accession>A0A2P2Q275</accession>
<organism evidence="1">
    <name type="scientific">Rhizophora mucronata</name>
    <name type="common">Asiatic mangrove</name>
    <dbReference type="NCBI Taxonomy" id="61149"/>
    <lineage>
        <taxon>Eukaryota</taxon>
        <taxon>Viridiplantae</taxon>
        <taxon>Streptophyta</taxon>
        <taxon>Embryophyta</taxon>
        <taxon>Tracheophyta</taxon>
        <taxon>Spermatophyta</taxon>
        <taxon>Magnoliopsida</taxon>
        <taxon>eudicotyledons</taxon>
        <taxon>Gunneridae</taxon>
        <taxon>Pentapetalae</taxon>
        <taxon>rosids</taxon>
        <taxon>fabids</taxon>
        <taxon>Malpighiales</taxon>
        <taxon>Rhizophoraceae</taxon>
        <taxon>Rhizophora</taxon>
    </lineage>
</organism>
<dbReference type="EMBL" id="GGEC01080509">
    <property type="protein sequence ID" value="MBX60993.1"/>
    <property type="molecule type" value="Transcribed_RNA"/>
</dbReference>
<proteinExistence type="predicted"/>
<evidence type="ECO:0000313" key="1">
    <source>
        <dbReference type="EMBL" id="MBX60993.1"/>
    </source>
</evidence>
<sequence length="14" mass="1703">MCPTELQLYQVIHQ</sequence>